<evidence type="ECO:0000256" key="4">
    <source>
        <dbReference type="ARBA" id="ARBA00022692"/>
    </source>
</evidence>
<dbReference type="PANTHER" id="PTHR40980">
    <property type="entry name" value="PLUG DOMAIN-CONTAINING PROTEIN"/>
    <property type="match status" value="1"/>
</dbReference>
<evidence type="ECO:0000256" key="3">
    <source>
        <dbReference type="ARBA" id="ARBA00022452"/>
    </source>
</evidence>
<dbReference type="InterPro" id="IPR039426">
    <property type="entry name" value="TonB-dep_rcpt-like"/>
</dbReference>
<evidence type="ECO:0000313" key="12">
    <source>
        <dbReference type="EMBL" id="KPW91181.1"/>
    </source>
</evidence>
<dbReference type="PROSITE" id="PS52016">
    <property type="entry name" value="TONB_DEPENDENT_REC_3"/>
    <property type="match status" value="1"/>
</dbReference>
<dbReference type="Pfam" id="PF07715">
    <property type="entry name" value="Plug"/>
    <property type="match status" value="1"/>
</dbReference>
<dbReference type="Gene3D" id="2.170.130.10">
    <property type="entry name" value="TonB-dependent receptor, plug domain"/>
    <property type="match status" value="1"/>
</dbReference>
<evidence type="ECO:0000259" key="11">
    <source>
        <dbReference type="Pfam" id="PF07715"/>
    </source>
</evidence>
<sequence>MRLCRIRVTYMSAFDSGQRPWELARDLSGTDSGIGAYDVPDTPSLSKTYSSSPAGKSNQLIYLPHSRQTPCFQPLSPLPVTEPSLHDSSLRLQLPGHLPGLSGLWGRTYMHRRRSRAQLVGFTLSALAFAIGSERLQAAEADTTEHVQVVGQAASIDNALKEQRSSDSIKSVVHADGVAQLPDQNVAEAVQRLPGVSVERDQGEGRFVTVRGLAPDLNSVTINGTMVPAPESDRRAVALDVLPAELVQSLSVIKTLTPDMDANSLGGTIDVESLSAFDHKGLFYTGSSEASYDKNTLQTSPKFSGAASNRFSLGDGIDNFGVAAALSWQKRDFGSDNVETGGDWDGARLQSFEQRDYDISRERAGGGLNFDYRPDDVSKYYLRTLYSRFKDDEVRTTNGFEFADAQSAGQTGDAEGTRKLKARTETQEIQSYVFGGERMVGLWTLSGQAGYSESSEDSPGHIAGATFVGNDDFADSGFYDRDKPRPIVGSAFYDNSNFTLDKVDWEKQYTKDTEKNLRLDLARDYDFKGYASQFKFGGKVSRREKSNDLEVWKYEDFDDLGFSDQQLNLTQFQKGNIDYRLGNFGSGISPGAIKGLIGGLNAADAYDEAESRANDFKINEDINAGYFMNTLDVDKWRFIAGLRYEGTEMDAKGTGVRDGAFESSTTNRRYHHWLPGLHARYQIDKSTQLRAAWTKTVVRPTFGQLAPGFVIDDDEASFGNPNLKPLESSNLDLGIEHFMGRAGTVSAFVFYKDIQNFVYNTDLAGTGQWANFSEANTFANGDKAKLYGLELAYSQKLDWLPSPWNGLLLGANATLSRSDASINGFDQSTGTNRKRDIDLPSQSKTVGNVMLGWENDKLSLRLSANYKSAYLYELAAIGDKDHDQYVDAQTFVDFSARYSLTKNLKVSFEAQNLTDQPYFVYSGHRAYNGQYEEYGPTYKVGLTFTHF</sequence>
<dbReference type="PANTHER" id="PTHR40980:SF4">
    <property type="entry name" value="TONB-DEPENDENT RECEPTOR-LIKE BETA-BARREL DOMAIN-CONTAINING PROTEIN"/>
    <property type="match status" value="1"/>
</dbReference>
<accession>A0A0P9S1L0</accession>
<keyword evidence="13" id="KW-1185">Reference proteome</keyword>
<dbReference type="CDD" id="cd01347">
    <property type="entry name" value="ligand_gated_channel"/>
    <property type="match status" value="1"/>
</dbReference>
<feature type="domain" description="TonB-dependent receptor plug" evidence="11">
    <location>
        <begin position="163"/>
        <end position="268"/>
    </location>
</feature>
<dbReference type="InterPro" id="IPR036942">
    <property type="entry name" value="Beta-barrel_TonB_sf"/>
</dbReference>
<evidence type="ECO:0000313" key="13">
    <source>
        <dbReference type="Proteomes" id="UP000051335"/>
    </source>
</evidence>
<dbReference type="EMBL" id="LJQC01000899">
    <property type="protein sequence ID" value="KPW91181.1"/>
    <property type="molecule type" value="Genomic_DNA"/>
</dbReference>
<dbReference type="NCBIfam" id="TIGR01782">
    <property type="entry name" value="TonB-Xanth-Caul"/>
    <property type="match status" value="1"/>
</dbReference>
<evidence type="ECO:0000256" key="1">
    <source>
        <dbReference type="ARBA" id="ARBA00004571"/>
    </source>
</evidence>
<feature type="domain" description="TonB-dependent receptor-like beta-barrel" evidence="10">
    <location>
        <begin position="474"/>
        <end position="913"/>
    </location>
</feature>
<evidence type="ECO:0000256" key="2">
    <source>
        <dbReference type="ARBA" id="ARBA00022448"/>
    </source>
</evidence>
<keyword evidence="7 8" id="KW-0998">Cell outer membrane</keyword>
<comment type="similarity">
    <text evidence="8 9">Belongs to the TonB-dependent receptor family.</text>
</comment>
<evidence type="ECO:0000256" key="8">
    <source>
        <dbReference type="PROSITE-ProRule" id="PRU01360"/>
    </source>
</evidence>
<keyword evidence="6 8" id="KW-0472">Membrane</keyword>
<comment type="subcellular location">
    <subcellularLocation>
        <location evidence="1 8">Cell outer membrane</location>
        <topology evidence="1 8">Multi-pass membrane protein</topology>
    </subcellularLocation>
</comment>
<gene>
    <name evidence="12" type="ORF">ALO75_04365</name>
</gene>
<keyword evidence="4 8" id="KW-0812">Transmembrane</keyword>
<dbReference type="InterPro" id="IPR012910">
    <property type="entry name" value="Plug_dom"/>
</dbReference>
<keyword evidence="5 9" id="KW-0798">TonB box</keyword>
<protein>
    <submittedName>
        <fullName evidence="12">TonB-dependent receptor</fullName>
    </submittedName>
</protein>
<keyword evidence="12" id="KW-0675">Receptor</keyword>
<dbReference type="InterPro" id="IPR037066">
    <property type="entry name" value="Plug_dom_sf"/>
</dbReference>
<dbReference type="PATRIC" id="fig|317659.3.peg.1663"/>
<name>A0A0P9S1L0_9PSED</name>
<evidence type="ECO:0000256" key="9">
    <source>
        <dbReference type="RuleBase" id="RU003357"/>
    </source>
</evidence>
<keyword evidence="3 8" id="KW-1134">Transmembrane beta strand</keyword>
<evidence type="ECO:0000256" key="6">
    <source>
        <dbReference type="ARBA" id="ARBA00023136"/>
    </source>
</evidence>
<dbReference type="Pfam" id="PF00593">
    <property type="entry name" value="TonB_dep_Rec_b-barrel"/>
    <property type="match status" value="1"/>
</dbReference>
<dbReference type="GO" id="GO:0009279">
    <property type="term" value="C:cell outer membrane"/>
    <property type="evidence" value="ECO:0007669"/>
    <property type="project" value="UniProtKB-SubCell"/>
</dbReference>
<dbReference type="Proteomes" id="UP000051335">
    <property type="component" value="Unassembled WGS sequence"/>
</dbReference>
<evidence type="ECO:0000256" key="5">
    <source>
        <dbReference type="ARBA" id="ARBA00023077"/>
    </source>
</evidence>
<keyword evidence="2 8" id="KW-0813">Transport</keyword>
<dbReference type="InterPro" id="IPR000531">
    <property type="entry name" value="Beta-barrel_TonB"/>
</dbReference>
<evidence type="ECO:0000256" key="7">
    <source>
        <dbReference type="ARBA" id="ARBA00023237"/>
    </source>
</evidence>
<organism evidence="12 13">
    <name type="scientific">Pseudomonas syringae pv. coryli</name>
    <dbReference type="NCBI Taxonomy" id="317659"/>
    <lineage>
        <taxon>Bacteria</taxon>
        <taxon>Pseudomonadati</taxon>
        <taxon>Pseudomonadota</taxon>
        <taxon>Gammaproteobacteria</taxon>
        <taxon>Pseudomonadales</taxon>
        <taxon>Pseudomonadaceae</taxon>
        <taxon>Pseudomonas</taxon>
    </lineage>
</organism>
<comment type="caution">
    <text evidence="12">The sequence shown here is derived from an EMBL/GenBank/DDBJ whole genome shotgun (WGS) entry which is preliminary data.</text>
</comment>
<dbReference type="InterPro" id="IPR010104">
    <property type="entry name" value="TonB_rcpt_bac"/>
</dbReference>
<proteinExistence type="inferred from homology"/>
<dbReference type="SUPFAM" id="SSF56935">
    <property type="entry name" value="Porins"/>
    <property type="match status" value="1"/>
</dbReference>
<dbReference type="Gene3D" id="2.40.170.20">
    <property type="entry name" value="TonB-dependent receptor, beta-barrel domain"/>
    <property type="match status" value="1"/>
</dbReference>
<reference evidence="12 13" key="1">
    <citation type="submission" date="2015-09" db="EMBL/GenBank/DDBJ databases">
        <title>Genome announcement of multiple Pseudomonas syringae strains.</title>
        <authorList>
            <person name="Thakur S."/>
            <person name="Wang P.W."/>
            <person name="Gong Y."/>
            <person name="Weir B.S."/>
            <person name="Guttman D.S."/>
        </authorList>
    </citation>
    <scope>NUCLEOTIDE SEQUENCE [LARGE SCALE GENOMIC DNA]</scope>
    <source>
        <strain evidence="12 13">ICMP17001</strain>
    </source>
</reference>
<dbReference type="AlphaFoldDB" id="A0A0P9S1L0"/>
<evidence type="ECO:0000259" key="10">
    <source>
        <dbReference type="Pfam" id="PF00593"/>
    </source>
</evidence>